<comment type="caution">
    <text evidence="8">The sequence shown here is derived from an EMBL/GenBank/DDBJ whole genome shotgun (WGS) entry which is preliminary data.</text>
</comment>
<dbReference type="SUPFAM" id="SSF46894">
    <property type="entry name" value="C-terminal effector domain of the bipartite response regulators"/>
    <property type="match status" value="1"/>
</dbReference>
<evidence type="ECO:0000259" key="6">
    <source>
        <dbReference type="PROSITE" id="PS50943"/>
    </source>
</evidence>
<dbReference type="PANTHER" id="PTHR35807:SF1">
    <property type="entry name" value="TRANSCRIPTIONAL REGULATOR REDD"/>
    <property type="match status" value="1"/>
</dbReference>
<keyword evidence="4" id="KW-0804">Transcription</keyword>
<dbReference type="Gene3D" id="1.25.40.10">
    <property type="entry name" value="Tetratricopeptide repeat domain"/>
    <property type="match status" value="1"/>
</dbReference>
<feature type="domain" description="OmpR/PhoB-type" evidence="7">
    <location>
        <begin position="73"/>
        <end position="177"/>
    </location>
</feature>
<dbReference type="Gene3D" id="1.10.260.40">
    <property type="entry name" value="lambda repressor-like DNA-binding domains"/>
    <property type="match status" value="1"/>
</dbReference>
<dbReference type="PRINTS" id="PR00364">
    <property type="entry name" value="DISEASERSIST"/>
</dbReference>
<dbReference type="SUPFAM" id="SSF52540">
    <property type="entry name" value="P-loop containing nucleoside triphosphate hydrolases"/>
    <property type="match status" value="1"/>
</dbReference>
<gene>
    <name evidence="8" type="ORF">JOM49_008482</name>
</gene>
<dbReference type="CDD" id="cd00383">
    <property type="entry name" value="trans_reg_C"/>
    <property type="match status" value="1"/>
</dbReference>
<dbReference type="InterPro" id="IPR001867">
    <property type="entry name" value="OmpR/PhoB-type_DNA-bd"/>
</dbReference>
<dbReference type="Proteomes" id="UP000741013">
    <property type="component" value="Unassembled WGS sequence"/>
</dbReference>
<protein>
    <submittedName>
        <fullName evidence="8">DNA-binding SARP family transcriptional activator/DNA-binding XRE family transcriptional regulator</fullName>
    </submittedName>
</protein>
<dbReference type="InterPro" id="IPR016032">
    <property type="entry name" value="Sig_transdc_resp-reg_C-effctor"/>
</dbReference>
<dbReference type="SMART" id="SM01043">
    <property type="entry name" value="BTAD"/>
    <property type="match status" value="1"/>
</dbReference>
<dbReference type="Pfam" id="PF03704">
    <property type="entry name" value="BTAD"/>
    <property type="match status" value="1"/>
</dbReference>
<keyword evidence="9" id="KW-1185">Reference proteome</keyword>
<accession>A0ABS4Q8A2</accession>
<evidence type="ECO:0000256" key="4">
    <source>
        <dbReference type="ARBA" id="ARBA00023163"/>
    </source>
</evidence>
<dbReference type="InterPro" id="IPR011990">
    <property type="entry name" value="TPR-like_helical_dom_sf"/>
</dbReference>
<dbReference type="Pfam" id="PF00486">
    <property type="entry name" value="Trans_reg_C"/>
    <property type="match status" value="1"/>
</dbReference>
<dbReference type="SUPFAM" id="SSF48452">
    <property type="entry name" value="TPR-like"/>
    <property type="match status" value="1"/>
</dbReference>
<keyword evidence="2" id="KW-0805">Transcription regulation</keyword>
<evidence type="ECO:0000256" key="1">
    <source>
        <dbReference type="ARBA" id="ARBA00005820"/>
    </source>
</evidence>
<feature type="domain" description="HTH cro/C1-type" evidence="6">
    <location>
        <begin position="12"/>
        <end position="66"/>
    </location>
</feature>
<dbReference type="PROSITE" id="PS50943">
    <property type="entry name" value="HTH_CROC1"/>
    <property type="match status" value="1"/>
</dbReference>
<evidence type="ECO:0000259" key="7">
    <source>
        <dbReference type="PROSITE" id="PS51755"/>
    </source>
</evidence>
<evidence type="ECO:0000313" key="9">
    <source>
        <dbReference type="Proteomes" id="UP000741013"/>
    </source>
</evidence>
<dbReference type="Gene3D" id="3.40.50.300">
    <property type="entry name" value="P-loop containing nucleotide triphosphate hydrolases"/>
    <property type="match status" value="1"/>
</dbReference>
<dbReference type="InterPro" id="IPR001387">
    <property type="entry name" value="Cro/C1-type_HTH"/>
</dbReference>
<dbReference type="PANTHER" id="PTHR35807">
    <property type="entry name" value="TRANSCRIPTIONAL REGULATOR REDD-RELATED"/>
    <property type="match status" value="1"/>
</dbReference>
<dbReference type="InterPro" id="IPR010982">
    <property type="entry name" value="Lambda_DNA-bd_dom_sf"/>
</dbReference>
<dbReference type="RefSeq" id="WP_209670376.1">
    <property type="nucleotide sequence ID" value="NZ_JAGGMS010000001.1"/>
</dbReference>
<dbReference type="EMBL" id="JAGGMS010000001">
    <property type="protein sequence ID" value="MBP2186956.1"/>
    <property type="molecule type" value="Genomic_DNA"/>
</dbReference>
<dbReference type="Gene3D" id="1.10.10.10">
    <property type="entry name" value="Winged helix-like DNA-binding domain superfamily/Winged helix DNA-binding domain"/>
    <property type="match status" value="1"/>
</dbReference>
<dbReference type="InterPro" id="IPR005158">
    <property type="entry name" value="BTAD"/>
</dbReference>
<dbReference type="GO" id="GO:0003677">
    <property type="term" value="F:DNA binding"/>
    <property type="evidence" value="ECO:0007669"/>
    <property type="project" value="UniProtKB-KW"/>
</dbReference>
<reference evidence="8 9" key="1">
    <citation type="submission" date="2021-03" db="EMBL/GenBank/DDBJ databases">
        <title>Sequencing the genomes of 1000 actinobacteria strains.</title>
        <authorList>
            <person name="Klenk H.-P."/>
        </authorList>
    </citation>
    <scope>NUCLEOTIDE SEQUENCE [LARGE SCALE GENOMIC DNA]</scope>
    <source>
        <strain evidence="8 9">DSM 45510</strain>
    </source>
</reference>
<organism evidence="8 9">
    <name type="scientific">Amycolatopsis magusensis</name>
    <dbReference type="NCBI Taxonomy" id="882444"/>
    <lineage>
        <taxon>Bacteria</taxon>
        <taxon>Bacillati</taxon>
        <taxon>Actinomycetota</taxon>
        <taxon>Actinomycetes</taxon>
        <taxon>Pseudonocardiales</taxon>
        <taxon>Pseudonocardiaceae</taxon>
        <taxon>Amycolatopsis</taxon>
    </lineage>
</organism>
<evidence type="ECO:0000256" key="5">
    <source>
        <dbReference type="PROSITE-ProRule" id="PRU01091"/>
    </source>
</evidence>
<evidence type="ECO:0000313" key="8">
    <source>
        <dbReference type="EMBL" id="MBP2186956.1"/>
    </source>
</evidence>
<dbReference type="SMART" id="SM00530">
    <property type="entry name" value="HTH_XRE"/>
    <property type="match status" value="1"/>
</dbReference>
<dbReference type="Pfam" id="PF13560">
    <property type="entry name" value="HTH_31"/>
    <property type="match status" value="1"/>
</dbReference>
<name>A0ABS4Q8A2_9PSEU</name>
<keyword evidence="3 5" id="KW-0238">DNA-binding</keyword>
<dbReference type="CDD" id="cd00093">
    <property type="entry name" value="HTH_XRE"/>
    <property type="match status" value="1"/>
</dbReference>
<proteinExistence type="inferred from homology"/>
<feature type="DNA-binding region" description="OmpR/PhoB-type" evidence="5">
    <location>
        <begin position="73"/>
        <end position="177"/>
    </location>
</feature>
<dbReference type="PROSITE" id="PS51755">
    <property type="entry name" value="OMPR_PHOB"/>
    <property type="match status" value="1"/>
</dbReference>
<dbReference type="InterPro" id="IPR027417">
    <property type="entry name" value="P-loop_NTPase"/>
</dbReference>
<comment type="similarity">
    <text evidence="1">Belongs to the AfsR/DnrI/RedD regulatory family.</text>
</comment>
<dbReference type="SUPFAM" id="SSF47413">
    <property type="entry name" value="lambda repressor-like DNA-binding domains"/>
    <property type="match status" value="1"/>
</dbReference>
<evidence type="ECO:0000256" key="2">
    <source>
        <dbReference type="ARBA" id="ARBA00023015"/>
    </source>
</evidence>
<sequence length="687" mass="73999">MEREEGGFGAVLRAHRSRAGLTQRELASRSGVSLRAIRYLEQNRVARPRRDSLRRLAEALELPDAVAAAWACGDFRLPPDQLSIGVLGPLTVTRDGVPLDLGPAKQRCLFALLALRAGEVVDRAEIIDVLWGDRPPASCSNLVHTYVSGLRKVLEPERGGPFAPALHSSYGGYRLDAADLDLARFDDLARRARASRFAEPQVALALFAQALREWRGPVLAGLPPNLRAHPVALAVSSRRLATAFDYADTALAAGEGARAVGELQELAGEEPWHEGLSARLMLALAASGQQAAALALFAEVRQRLADELGVEPGAELRAAHLRVVRGELGCGEVVPAQLPADVDGFAGRAGYLARLDEFAPATVLHGRAGVGKSALAVHWAHRVRVRFPDGQLYVNLRGYTRDPVRPLDVLTRFLRALGVPPDGVPVELEEAAHLYRTRLANRAVLVVLDNAADSEQVCPLLPGTATCLVTSRDRLSAGPGARRIRLDVLEQAEAHRLLAGMLGEERLAAEPAAVRELVTACDQLPLALRLAGANLLAAPGSGVAAYNAAVRAHGRLRELEDRHDAVRSAFDLSYARLDPRARRLFRLLSLVPADFPGPAAVALLGDAGGRRVLTRLVSANLVAEPLTGRFRLHDLLRGYAAERAVEEEGEAALEAALSRLREDGLGEPEIKPEPVRDAGLVHWHQVR</sequence>
<dbReference type="SMART" id="SM00862">
    <property type="entry name" value="Trans_reg_C"/>
    <property type="match status" value="1"/>
</dbReference>
<dbReference type="InterPro" id="IPR036388">
    <property type="entry name" value="WH-like_DNA-bd_sf"/>
</dbReference>
<dbReference type="CDD" id="cd15831">
    <property type="entry name" value="BTAD"/>
    <property type="match status" value="1"/>
</dbReference>
<dbReference type="InterPro" id="IPR051677">
    <property type="entry name" value="AfsR-DnrI-RedD_regulator"/>
</dbReference>
<evidence type="ECO:0000256" key="3">
    <source>
        <dbReference type="ARBA" id="ARBA00023125"/>
    </source>
</evidence>